<evidence type="ECO:0000313" key="1">
    <source>
        <dbReference type="EMBL" id="KPL85411.1"/>
    </source>
</evidence>
<dbReference type="OrthoDB" id="73971at2"/>
<dbReference type="EMBL" id="LGKP01000025">
    <property type="protein sequence ID" value="KPL85411.1"/>
    <property type="molecule type" value="Genomic_DNA"/>
</dbReference>
<dbReference type="SUPFAM" id="SSF103084">
    <property type="entry name" value="Holliday junction resolvase RusA"/>
    <property type="match status" value="1"/>
</dbReference>
<evidence type="ECO:0000313" key="2">
    <source>
        <dbReference type="Proteomes" id="UP000050277"/>
    </source>
</evidence>
<sequence>MVVQFSLPLPPSINSQYVTVGNRRVLSREAQTFKRQVKRHLAMLQQRDTISEQFLALAQKGYLALFLDFYFETPLRRDLDGGLKITQDSICTSLGINDNRVVDIHLVKRIDPLHPRLEVELEALSDWQFEHDREVLIK</sequence>
<dbReference type="GO" id="GO:0006310">
    <property type="term" value="P:DNA recombination"/>
    <property type="evidence" value="ECO:0007669"/>
    <property type="project" value="InterPro"/>
</dbReference>
<keyword evidence="2" id="KW-1185">Reference proteome</keyword>
<dbReference type="STRING" id="70996.SE18_17350"/>
<proteinExistence type="predicted"/>
<dbReference type="GO" id="GO:0006281">
    <property type="term" value="P:DNA repair"/>
    <property type="evidence" value="ECO:0007669"/>
    <property type="project" value="InterPro"/>
</dbReference>
<dbReference type="Proteomes" id="UP000050277">
    <property type="component" value="Unassembled WGS sequence"/>
</dbReference>
<gene>
    <name evidence="1" type="ORF">SE18_17350</name>
</gene>
<dbReference type="RefSeq" id="WP_054535717.1">
    <property type="nucleotide sequence ID" value="NZ_LGKP01000025.1"/>
</dbReference>
<dbReference type="InterPro" id="IPR036614">
    <property type="entry name" value="RusA-like_sf"/>
</dbReference>
<dbReference type="AlphaFoldDB" id="A0A0P6Y0I6"/>
<dbReference type="Pfam" id="PF05866">
    <property type="entry name" value="RusA"/>
    <property type="match status" value="1"/>
</dbReference>
<accession>A0A0P6Y0I6</accession>
<dbReference type="Gene3D" id="3.30.1330.70">
    <property type="entry name" value="Holliday junction resolvase RusA"/>
    <property type="match status" value="1"/>
</dbReference>
<dbReference type="InterPro" id="IPR008822">
    <property type="entry name" value="Endonuclease_RusA-like"/>
</dbReference>
<protein>
    <submittedName>
        <fullName evidence="1">Endodeoxyribonuclease RusA</fullName>
    </submittedName>
</protein>
<organism evidence="1 2">
    <name type="scientific">Herpetosiphon geysericola</name>
    <dbReference type="NCBI Taxonomy" id="70996"/>
    <lineage>
        <taxon>Bacteria</taxon>
        <taxon>Bacillati</taxon>
        <taxon>Chloroflexota</taxon>
        <taxon>Chloroflexia</taxon>
        <taxon>Herpetosiphonales</taxon>
        <taxon>Herpetosiphonaceae</taxon>
        <taxon>Herpetosiphon</taxon>
    </lineage>
</organism>
<dbReference type="GO" id="GO:0000287">
    <property type="term" value="F:magnesium ion binding"/>
    <property type="evidence" value="ECO:0007669"/>
    <property type="project" value="InterPro"/>
</dbReference>
<comment type="caution">
    <text evidence="1">The sequence shown here is derived from an EMBL/GenBank/DDBJ whole genome shotgun (WGS) entry which is preliminary data.</text>
</comment>
<reference evidence="1 2" key="1">
    <citation type="submission" date="2015-07" db="EMBL/GenBank/DDBJ databases">
        <title>Whole genome sequence of Herpetosiphon geysericola DSM 7119.</title>
        <authorList>
            <person name="Hemp J."/>
            <person name="Ward L.M."/>
            <person name="Pace L.A."/>
            <person name="Fischer W.W."/>
        </authorList>
    </citation>
    <scope>NUCLEOTIDE SEQUENCE [LARGE SCALE GENOMIC DNA]</scope>
    <source>
        <strain evidence="1 2">DSM 7119</strain>
    </source>
</reference>
<name>A0A0P6Y0I6_9CHLR</name>